<dbReference type="AlphaFoldDB" id="A0A5E6M8B4"/>
<evidence type="ECO:0000256" key="1">
    <source>
        <dbReference type="SAM" id="SignalP"/>
    </source>
</evidence>
<reference evidence="2 3" key="1">
    <citation type="submission" date="2019-09" db="EMBL/GenBank/DDBJ databases">
        <authorList>
            <person name="Cremers G."/>
        </authorList>
    </citation>
    <scope>NUCLEOTIDE SEQUENCE [LARGE SCALE GENOMIC DNA]</scope>
    <source>
        <strain evidence="2">4A</strain>
    </source>
</reference>
<gene>
    <name evidence="2" type="ORF">MAMT_00686</name>
</gene>
<evidence type="ECO:0000313" key="3">
    <source>
        <dbReference type="Proteomes" id="UP000334923"/>
    </source>
</evidence>
<evidence type="ECO:0008006" key="4">
    <source>
        <dbReference type="Google" id="ProtNLM"/>
    </source>
</evidence>
<evidence type="ECO:0000313" key="2">
    <source>
        <dbReference type="EMBL" id="VVM05603.1"/>
    </source>
</evidence>
<proteinExistence type="predicted"/>
<feature type="signal peptide" evidence="1">
    <location>
        <begin position="1"/>
        <end position="21"/>
    </location>
</feature>
<sequence>MKGLLLTLSFFCALLPLGVSAHPLFSEWIPVEKLEWGPLGSGSGKEVEGMMDYQSPPSRRYIILGYIKTRSWLFGSARSRAVALAKEHGADAILELRKSTRSPGHFLLGGQYVESSSWVGAYAAIRFLQRKKEKHAWGIASVLVPLGRAGVPF</sequence>
<name>A0A5E6M8B4_9BACT</name>
<organism evidence="2 3">
    <name type="scientific">Methylacidimicrobium tartarophylax</name>
    <dbReference type="NCBI Taxonomy" id="1041768"/>
    <lineage>
        <taxon>Bacteria</taxon>
        <taxon>Pseudomonadati</taxon>
        <taxon>Verrucomicrobiota</taxon>
        <taxon>Methylacidimicrobium</taxon>
    </lineage>
</organism>
<feature type="chain" id="PRO_5023041380" description="SPOR domain-containing protein" evidence="1">
    <location>
        <begin position="22"/>
        <end position="153"/>
    </location>
</feature>
<protein>
    <recommendedName>
        <fullName evidence="4">SPOR domain-containing protein</fullName>
    </recommendedName>
</protein>
<accession>A0A5E6M8B4</accession>
<keyword evidence="1" id="KW-0732">Signal</keyword>
<dbReference type="Proteomes" id="UP000334923">
    <property type="component" value="Unassembled WGS sequence"/>
</dbReference>
<keyword evidence="3" id="KW-1185">Reference proteome</keyword>
<dbReference type="EMBL" id="CABFVA020000025">
    <property type="protein sequence ID" value="VVM05603.1"/>
    <property type="molecule type" value="Genomic_DNA"/>
</dbReference>